<feature type="transmembrane region" description="Helical" evidence="1">
    <location>
        <begin position="15"/>
        <end position="38"/>
    </location>
</feature>
<comment type="caution">
    <text evidence="3">The sequence shown here is derived from an EMBL/GenBank/DDBJ whole genome shotgun (WGS) entry which is preliminary data.</text>
</comment>
<dbReference type="EMBL" id="QRZC01000023">
    <property type="protein sequence ID" value="RGV39934.1"/>
    <property type="molecule type" value="Genomic_DNA"/>
</dbReference>
<evidence type="ECO:0000313" key="5">
    <source>
        <dbReference type="Proteomes" id="UP000433928"/>
    </source>
</evidence>
<keyword evidence="1" id="KW-1133">Transmembrane helix</keyword>
<reference evidence="2 5" key="2">
    <citation type="journal article" date="2019" name="Nat. Med.">
        <title>A library of human gut bacterial isolates paired with longitudinal multiomics data enables mechanistic microbiome research.</title>
        <authorList>
            <person name="Poyet M."/>
            <person name="Groussin M."/>
            <person name="Gibbons S.M."/>
            <person name="Avila-Pacheco J."/>
            <person name="Jiang X."/>
            <person name="Kearney S.M."/>
            <person name="Perrotta A.R."/>
            <person name="Berdy B."/>
            <person name="Zhao S."/>
            <person name="Lieberman T.D."/>
            <person name="Swanson P.K."/>
            <person name="Smith M."/>
            <person name="Roesemann S."/>
            <person name="Alexander J.E."/>
            <person name="Rich S.A."/>
            <person name="Livny J."/>
            <person name="Vlamakis H."/>
            <person name="Clish C."/>
            <person name="Bullock K."/>
            <person name="Deik A."/>
            <person name="Scott J."/>
            <person name="Pierce K.A."/>
            <person name="Xavier R.J."/>
            <person name="Alm E.J."/>
        </authorList>
    </citation>
    <scope>NUCLEOTIDE SEQUENCE [LARGE SCALE GENOMIC DNA]</scope>
    <source>
        <strain evidence="2 5">BIOML-A27</strain>
    </source>
</reference>
<keyword evidence="1" id="KW-0472">Membrane</keyword>
<evidence type="ECO:0000313" key="2">
    <source>
        <dbReference type="EMBL" id="KAB4171212.1"/>
    </source>
</evidence>
<dbReference type="Proteomes" id="UP000433928">
    <property type="component" value="Unassembled WGS sequence"/>
</dbReference>
<proteinExistence type="predicted"/>
<organism evidence="3 4">
    <name type="scientific">Bacteroides uniformis</name>
    <dbReference type="NCBI Taxonomy" id="820"/>
    <lineage>
        <taxon>Bacteria</taxon>
        <taxon>Pseudomonadati</taxon>
        <taxon>Bacteroidota</taxon>
        <taxon>Bacteroidia</taxon>
        <taxon>Bacteroidales</taxon>
        <taxon>Bacteroidaceae</taxon>
        <taxon>Bacteroides</taxon>
    </lineage>
</organism>
<reference evidence="3 4" key="1">
    <citation type="submission" date="2018-08" db="EMBL/GenBank/DDBJ databases">
        <title>A genome reference for cultivated species of the human gut microbiota.</title>
        <authorList>
            <person name="Zou Y."/>
            <person name="Xue W."/>
            <person name="Luo G."/>
        </authorList>
    </citation>
    <scope>NUCLEOTIDE SEQUENCE [LARGE SCALE GENOMIC DNA]</scope>
    <source>
        <strain evidence="3 4">AF14-42</strain>
    </source>
</reference>
<sequence>MKWSEDDSSSTHTWIYTYLIVARFLYALWCGSLLFYLLQRQCEKPVSKIKQIVFPHLFYLCSSLGTDERKYPNYD</sequence>
<dbReference type="Proteomes" id="UP000285343">
    <property type="component" value="Unassembled WGS sequence"/>
</dbReference>
<evidence type="ECO:0000313" key="3">
    <source>
        <dbReference type="EMBL" id="RGV39934.1"/>
    </source>
</evidence>
<name>A0A412XAR9_BACUN</name>
<dbReference type="EMBL" id="WCUG01000005">
    <property type="protein sequence ID" value="KAB4171212.1"/>
    <property type="molecule type" value="Genomic_DNA"/>
</dbReference>
<protein>
    <submittedName>
        <fullName evidence="3">Uncharacterized protein</fullName>
    </submittedName>
</protein>
<accession>A0A412XAR9</accession>
<evidence type="ECO:0000313" key="4">
    <source>
        <dbReference type="Proteomes" id="UP000285343"/>
    </source>
</evidence>
<evidence type="ECO:0000256" key="1">
    <source>
        <dbReference type="SAM" id="Phobius"/>
    </source>
</evidence>
<keyword evidence="1" id="KW-0812">Transmembrane</keyword>
<dbReference type="AlphaFoldDB" id="A0A412XAR9"/>
<gene>
    <name evidence="3" type="ORF">DWW14_15955</name>
    <name evidence="2" type="ORF">GAQ59_06170</name>
</gene>